<keyword evidence="9" id="KW-1185">Reference proteome</keyword>
<dbReference type="AlphaFoldDB" id="A0A0D9SAI2"/>
<dbReference type="SMART" id="SM00339">
    <property type="entry name" value="FH"/>
    <property type="match status" value="1"/>
</dbReference>
<dbReference type="InterPro" id="IPR036390">
    <property type="entry name" value="WH_DNA-bd_sf"/>
</dbReference>
<evidence type="ECO:0000313" key="8">
    <source>
        <dbReference type="Ensembl" id="ENSCSAP00000017871.1"/>
    </source>
</evidence>
<sequence>MDLKLKDCEFWYSLHGQVPGLLDWDMGNELFLPCTTDQCPLAEQILAKYKVQVIKPPEMPQKRRPSPDEDGPHCEPNLWMWVDPNILCPLGSQEAPKPSEKEDLTSISPFPQPPLKDEESNCSEDKVVESLPSSSSEQSLLQKQDVYSPSEFELTEEEAEEQEDNSLLSPERKCFQSQKLRQINSQVKSWQRPPLNCSHLISLALRNSPHCGLSVQEIYSFTRQHFPFFWTAPDGWKSTIHYNLCFLDSFEKMPDSLKDEDNARPHSCLWKLTKEGHRRFWEGTRALASAQRERIQECMSQPELLTSLFHL</sequence>
<feature type="region of interest" description="Disordered" evidence="6">
    <location>
        <begin position="90"/>
        <end position="170"/>
    </location>
</feature>
<dbReference type="FunFam" id="1.10.10.10:FF:000505">
    <property type="entry name" value="Forkhead box R1"/>
    <property type="match status" value="1"/>
</dbReference>
<reference evidence="8 9" key="1">
    <citation type="submission" date="2014-03" db="EMBL/GenBank/DDBJ databases">
        <authorList>
            <person name="Warren W."/>
            <person name="Wilson R.K."/>
        </authorList>
    </citation>
    <scope>NUCLEOTIDE SEQUENCE</scope>
</reference>
<dbReference type="GeneID" id="103232046"/>
<gene>
    <name evidence="8" type="primary">FOXR2</name>
</gene>
<dbReference type="PROSITE" id="PS50039">
    <property type="entry name" value="FORK_HEAD_3"/>
    <property type="match status" value="1"/>
</dbReference>
<dbReference type="eggNOG" id="KOG2294">
    <property type="taxonomic scope" value="Eukaryota"/>
</dbReference>
<dbReference type="GO" id="GO:0005654">
    <property type="term" value="C:nucleoplasm"/>
    <property type="evidence" value="ECO:0007669"/>
    <property type="project" value="Ensembl"/>
</dbReference>
<dbReference type="InterPro" id="IPR052328">
    <property type="entry name" value="FOX_transcription_regulators"/>
</dbReference>
<dbReference type="RefSeq" id="XP_007990044.1">
    <property type="nucleotide sequence ID" value="XM_007991853.3"/>
</dbReference>
<evidence type="ECO:0000256" key="2">
    <source>
        <dbReference type="ARBA" id="ARBA00023125"/>
    </source>
</evidence>
<dbReference type="KEGG" id="csab:103232046"/>
<feature type="domain" description="Fork-head" evidence="7">
    <location>
        <begin position="192"/>
        <end position="281"/>
    </location>
</feature>
<reference evidence="8" key="3">
    <citation type="submission" date="2025-09" db="UniProtKB">
        <authorList>
            <consortium name="Ensembl"/>
        </authorList>
    </citation>
    <scope>IDENTIFICATION</scope>
</reference>
<evidence type="ECO:0000256" key="3">
    <source>
        <dbReference type="ARBA" id="ARBA00023163"/>
    </source>
</evidence>
<feature type="compositionally biased region" description="Low complexity" evidence="6">
    <location>
        <begin position="129"/>
        <end position="142"/>
    </location>
</feature>
<dbReference type="InterPro" id="IPR001766">
    <property type="entry name" value="Fork_head_dom"/>
</dbReference>
<dbReference type="Gene3D" id="1.10.10.10">
    <property type="entry name" value="Winged helix-like DNA-binding domain superfamily/Winged helix DNA-binding domain"/>
    <property type="match status" value="1"/>
</dbReference>
<dbReference type="CTD" id="139628"/>
<dbReference type="PANTHER" id="PTHR46789">
    <property type="entry name" value="FORKHEAD BOX PROTEIN R1"/>
    <property type="match status" value="1"/>
</dbReference>
<dbReference type="BioGRID-ORCS" id="103232046">
    <property type="hits" value="0 hits in 9 CRISPR screens"/>
</dbReference>
<dbReference type="CDD" id="cd20036">
    <property type="entry name" value="FH_FOXR"/>
    <property type="match status" value="1"/>
</dbReference>
<reference evidence="8" key="2">
    <citation type="submission" date="2025-08" db="UniProtKB">
        <authorList>
            <consortium name="Ensembl"/>
        </authorList>
    </citation>
    <scope>IDENTIFICATION</scope>
</reference>
<dbReference type="OMA" id="FFWTAPD"/>
<evidence type="ECO:0000256" key="4">
    <source>
        <dbReference type="ARBA" id="ARBA00023242"/>
    </source>
</evidence>
<evidence type="ECO:0000256" key="5">
    <source>
        <dbReference type="PROSITE-ProRule" id="PRU00089"/>
    </source>
</evidence>
<dbReference type="Pfam" id="PF00250">
    <property type="entry name" value="Forkhead"/>
    <property type="match status" value="1"/>
</dbReference>
<dbReference type="InterPro" id="IPR036388">
    <property type="entry name" value="WH-like_DNA-bd_sf"/>
</dbReference>
<dbReference type="Proteomes" id="UP000029965">
    <property type="component" value="Chromosome X"/>
</dbReference>
<evidence type="ECO:0000313" key="9">
    <source>
        <dbReference type="Proteomes" id="UP000029965"/>
    </source>
</evidence>
<dbReference type="GO" id="GO:1990837">
    <property type="term" value="F:sequence-specific double-stranded DNA binding"/>
    <property type="evidence" value="ECO:0007669"/>
    <property type="project" value="Ensembl"/>
</dbReference>
<dbReference type="PRINTS" id="PR00053">
    <property type="entry name" value="FORKHEAD"/>
</dbReference>
<feature type="compositionally biased region" description="Basic and acidic residues" evidence="6">
    <location>
        <begin position="115"/>
        <end position="128"/>
    </location>
</feature>
<dbReference type="Ensembl" id="ENSCSAT00000018415.1">
    <property type="protein sequence ID" value="ENSCSAP00000017871.1"/>
    <property type="gene ID" value="ENSCSAG00000000120.1"/>
</dbReference>
<name>A0A0D9SAI2_CHLSB</name>
<dbReference type="STRING" id="60711.ENSCSAP00000017871"/>
<dbReference type="SUPFAM" id="SSF46785">
    <property type="entry name" value="Winged helix' DNA-binding domain"/>
    <property type="match status" value="1"/>
</dbReference>
<evidence type="ECO:0000259" key="7">
    <source>
        <dbReference type="PROSITE" id="PS50039"/>
    </source>
</evidence>
<keyword evidence="1" id="KW-0805">Transcription regulation</keyword>
<feature type="DNA-binding region" description="Fork-head" evidence="5">
    <location>
        <begin position="192"/>
        <end position="281"/>
    </location>
</feature>
<dbReference type="GeneTree" id="ENSGT00940000162993"/>
<evidence type="ECO:0000256" key="6">
    <source>
        <dbReference type="SAM" id="MobiDB-lite"/>
    </source>
</evidence>
<protein>
    <submittedName>
        <fullName evidence="8">Forkhead box R2</fullName>
    </submittedName>
</protein>
<evidence type="ECO:0000256" key="1">
    <source>
        <dbReference type="ARBA" id="ARBA00023015"/>
    </source>
</evidence>
<keyword evidence="2 5" id="KW-0238">DNA-binding</keyword>
<keyword evidence="3" id="KW-0804">Transcription</keyword>
<dbReference type="PANTHER" id="PTHR46789:SF2">
    <property type="entry name" value="FORKHEAD BOX PROTEIN R2"/>
    <property type="match status" value="1"/>
</dbReference>
<feature type="region of interest" description="Disordered" evidence="6">
    <location>
        <begin position="57"/>
        <end position="76"/>
    </location>
</feature>
<dbReference type="EMBL" id="AQIB01148760">
    <property type="status" value="NOT_ANNOTATED_CDS"/>
    <property type="molecule type" value="Genomic_DNA"/>
</dbReference>
<keyword evidence="4 5" id="KW-0539">Nucleus</keyword>
<dbReference type="OrthoDB" id="10070006at2759"/>
<organism evidence="8 9">
    <name type="scientific">Chlorocebus sabaeus</name>
    <name type="common">Green monkey</name>
    <name type="synonym">Simia sabaea</name>
    <dbReference type="NCBI Taxonomy" id="60711"/>
    <lineage>
        <taxon>Eukaryota</taxon>
        <taxon>Metazoa</taxon>
        <taxon>Chordata</taxon>
        <taxon>Craniata</taxon>
        <taxon>Vertebrata</taxon>
        <taxon>Euteleostomi</taxon>
        <taxon>Mammalia</taxon>
        <taxon>Eutheria</taxon>
        <taxon>Euarchontoglires</taxon>
        <taxon>Primates</taxon>
        <taxon>Haplorrhini</taxon>
        <taxon>Catarrhini</taxon>
        <taxon>Cercopithecidae</taxon>
        <taxon>Cercopithecinae</taxon>
        <taxon>Chlorocebus</taxon>
    </lineage>
</organism>
<comment type="subcellular location">
    <subcellularLocation>
        <location evidence="5">Nucleus</location>
    </subcellularLocation>
</comment>
<proteinExistence type="predicted"/>
<dbReference type="GO" id="GO:0003700">
    <property type="term" value="F:DNA-binding transcription factor activity"/>
    <property type="evidence" value="ECO:0007669"/>
    <property type="project" value="InterPro"/>
</dbReference>
<accession>A0A0D9SAI2</accession>
<feature type="compositionally biased region" description="Acidic residues" evidence="6">
    <location>
        <begin position="153"/>
        <end position="164"/>
    </location>
</feature>